<sequence length="554" mass="62713">MPSLHRKFVKAWERTQVELHGSYLTECVVELAKYTREKSWAHIVMVLFVTPLPCLTITVLSDVLPLDELSEGLKVFQVRQFYSYVVMSFLCAQQFRTSVRALPYPNRNVVRDTGIVAALMSAVLYGFASWIGFPTPFSIVIAMPVWVVIITVAMAIEWLRPIQQNPGTGTMVFNTIKVWLCEVLLVVTYPPYYYVFTTLPKTGQMFFASLLPVIKLIMGNIFTMVHLSDEMPEMVVFNSEVFNALFVSYCMQNSPSFGTTLMVTTALLVQLAMSVRDGNVAINRTELVGRHLLEQFNDPCEFVAKSSIGGRKPSALQRADSLLLDGVVQDGVKRMSSIHVRSASNLQLSVSKDGGIVDRDLKFESRGTLQLQPIGARIQPAPEVVKWGPPVKAKRDSRSMSAASLQYVLDVRRLMYLTEFLVLIYYVGVFIPLIFSVYMGVMYALPNRRYYAQLADLTPDELSEALKNVMFNCALKLAYLVLLCGILQHRLRFLAIRQLAFVLERQWPGVQTKICFWVFYNVQASLEHGFDYTFKFAWLHGESVAMMANNFTTS</sequence>
<evidence type="ECO:0000313" key="2">
    <source>
        <dbReference type="EMBL" id="EGZ07331.1"/>
    </source>
</evidence>
<feature type="transmembrane region" description="Helical" evidence="1">
    <location>
        <begin position="205"/>
        <end position="225"/>
    </location>
</feature>
<dbReference type="GeneID" id="20661250"/>
<keyword evidence="1" id="KW-0812">Transmembrane</keyword>
<protein>
    <submittedName>
        <fullName evidence="2">Uncharacterized protein</fullName>
    </submittedName>
</protein>
<evidence type="ECO:0000256" key="1">
    <source>
        <dbReference type="SAM" id="Phobius"/>
    </source>
</evidence>
<keyword evidence="1" id="KW-0472">Membrane</keyword>
<feature type="transmembrane region" description="Helical" evidence="1">
    <location>
        <begin position="40"/>
        <end position="61"/>
    </location>
</feature>
<feature type="transmembrane region" description="Helical" evidence="1">
    <location>
        <begin position="171"/>
        <end position="193"/>
    </location>
</feature>
<reference evidence="2 3" key="1">
    <citation type="journal article" date="2006" name="Science">
        <title>Phytophthora genome sequences uncover evolutionary origins and mechanisms of pathogenesis.</title>
        <authorList>
            <person name="Tyler B.M."/>
            <person name="Tripathy S."/>
            <person name="Zhang X."/>
            <person name="Dehal P."/>
            <person name="Jiang R.H."/>
            <person name="Aerts A."/>
            <person name="Arredondo F.D."/>
            <person name="Baxter L."/>
            <person name="Bensasson D."/>
            <person name="Beynon J.L."/>
            <person name="Chapman J."/>
            <person name="Damasceno C.M."/>
            <person name="Dorrance A.E."/>
            <person name="Dou D."/>
            <person name="Dickerman A.W."/>
            <person name="Dubchak I.L."/>
            <person name="Garbelotto M."/>
            <person name="Gijzen M."/>
            <person name="Gordon S.G."/>
            <person name="Govers F."/>
            <person name="Grunwald N.J."/>
            <person name="Huang W."/>
            <person name="Ivors K.L."/>
            <person name="Jones R.W."/>
            <person name="Kamoun S."/>
            <person name="Krampis K."/>
            <person name="Lamour K.H."/>
            <person name="Lee M.K."/>
            <person name="McDonald W.H."/>
            <person name="Medina M."/>
            <person name="Meijer H.J."/>
            <person name="Nordberg E.K."/>
            <person name="Maclean D.J."/>
            <person name="Ospina-Giraldo M.D."/>
            <person name="Morris P.F."/>
            <person name="Phuntumart V."/>
            <person name="Putnam N.H."/>
            <person name="Rash S."/>
            <person name="Rose J.K."/>
            <person name="Sakihama Y."/>
            <person name="Salamov A.A."/>
            <person name="Savidor A."/>
            <person name="Scheuring C.F."/>
            <person name="Smith B.M."/>
            <person name="Sobral B.W."/>
            <person name="Terry A."/>
            <person name="Torto-Alalibo T.A."/>
            <person name="Win J."/>
            <person name="Xu Z."/>
            <person name="Zhang H."/>
            <person name="Grigoriev I.V."/>
            <person name="Rokhsar D.S."/>
            <person name="Boore J.L."/>
        </authorList>
    </citation>
    <scope>NUCLEOTIDE SEQUENCE [LARGE SCALE GENOMIC DNA]</scope>
    <source>
        <strain evidence="2 3">P6497</strain>
    </source>
</reference>
<keyword evidence="3" id="KW-1185">Reference proteome</keyword>
<accession>G5A9Q1</accession>
<dbReference type="AlphaFoldDB" id="G5A9Q1"/>
<organism evidence="2 3">
    <name type="scientific">Phytophthora sojae (strain P6497)</name>
    <name type="common">Soybean stem and root rot agent</name>
    <name type="synonym">Phytophthora megasperma f. sp. glycines</name>
    <dbReference type="NCBI Taxonomy" id="1094619"/>
    <lineage>
        <taxon>Eukaryota</taxon>
        <taxon>Sar</taxon>
        <taxon>Stramenopiles</taxon>
        <taxon>Oomycota</taxon>
        <taxon>Peronosporomycetes</taxon>
        <taxon>Peronosporales</taxon>
        <taxon>Peronosporaceae</taxon>
        <taxon>Phytophthora</taxon>
    </lineage>
</organism>
<dbReference type="Proteomes" id="UP000002640">
    <property type="component" value="Unassembled WGS sequence"/>
</dbReference>
<gene>
    <name evidence="2" type="ORF">PHYSODRAFT_528574</name>
</gene>
<dbReference type="EMBL" id="JH159162">
    <property type="protein sequence ID" value="EGZ07331.1"/>
    <property type="molecule type" value="Genomic_DNA"/>
</dbReference>
<dbReference type="RefSeq" id="XP_009536897.1">
    <property type="nucleotide sequence ID" value="XM_009538602.1"/>
</dbReference>
<dbReference type="OMA" id="KICFWVF"/>
<proteinExistence type="predicted"/>
<feature type="transmembrane region" description="Helical" evidence="1">
    <location>
        <begin position="420"/>
        <end position="445"/>
    </location>
</feature>
<name>G5A9Q1_PHYSP</name>
<evidence type="ECO:0000313" key="3">
    <source>
        <dbReference type="Proteomes" id="UP000002640"/>
    </source>
</evidence>
<dbReference type="InParanoid" id="G5A9Q1"/>
<keyword evidence="1" id="KW-1133">Transmembrane helix</keyword>
<dbReference type="KEGG" id="psoj:PHYSODRAFT_528574"/>
<feature type="transmembrane region" description="Helical" evidence="1">
    <location>
        <begin position="465"/>
        <end position="487"/>
    </location>
</feature>
<feature type="transmembrane region" description="Helical" evidence="1">
    <location>
        <begin position="114"/>
        <end position="133"/>
    </location>
</feature>
<feature type="transmembrane region" description="Helical" evidence="1">
    <location>
        <begin position="81"/>
        <end position="102"/>
    </location>
</feature>
<feature type="transmembrane region" description="Helical" evidence="1">
    <location>
        <begin position="139"/>
        <end position="159"/>
    </location>
</feature>